<reference evidence="18" key="1">
    <citation type="journal article" date="2019" name="Int. J. Syst. Evol. Microbiol.">
        <title>The Global Catalogue of Microorganisms (GCM) 10K type strain sequencing project: providing services to taxonomists for standard genome sequencing and annotation.</title>
        <authorList>
            <consortium name="The Broad Institute Genomics Platform"/>
            <consortium name="The Broad Institute Genome Sequencing Center for Infectious Disease"/>
            <person name="Wu L."/>
            <person name="Ma J."/>
        </authorList>
    </citation>
    <scope>NUCLEOTIDE SEQUENCE [LARGE SCALE GENOMIC DNA]</scope>
    <source>
        <strain evidence="18">KCTC 12861</strain>
    </source>
</reference>
<evidence type="ECO:0000256" key="12">
    <source>
        <dbReference type="ARBA" id="ARBA00025705"/>
    </source>
</evidence>
<evidence type="ECO:0000256" key="8">
    <source>
        <dbReference type="ARBA" id="ARBA00023027"/>
    </source>
</evidence>
<gene>
    <name evidence="17" type="primary">cysG</name>
    <name evidence="17" type="ORF">GCM10007094_39540</name>
</gene>
<evidence type="ECO:0000256" key="7">
    <source>
        <dbReference type="ARBA" id="ARBA00023002"/>
    </source>
</evidence>
<keyword evidence="18" id="KW-1185">Reference proteome</keyword>
<evidence type="ECO:0000313" key="17">
    <source>
        <dbReference type="EMBL" id="GHB46321.1"/>
    </source>
</evidence>
<dbReference type="SUPFAM" id="SSF75615">
    <property type="entry name" value="Siroheme synthase middle domains-like"/>
    <property type="match status" value="1"/>
</dbReference>
<feature type="domain" description="Tetrapyrrole methylase" evidence="15">
    <location>
        <begin position="243"/>
        <end position="452"/>
    </location>
</feature>
<comment type="catalytic activity">
    <reaction evidence="13">
        <text>precorrin-2 + NAD(+) = sirohydrochlorin + NADH + 2 H(+)</text>
        <dbReference type="Rhea" id="RHEA:15613"/>
        <dbReference type="ChEBI" id="CHEBI:15378"/>
        <dbReference type="ChEBI" id="CHEBI:57540"/>
        <dbReference type="ChEBI" id="CHEBI:57945"/>
        <dbReference type="ChEBI" id="CHEBI:58351"/>
        <dbReference type="ChEBI" id="CHEBI:58827"/>
        <dbReference type="EC" id="1.3.1.76"/>
    </reaction>
</comment>
<evidence type="ECO:0000256" key="13">
    <source>
        <dbReference type="ARBA" id="ARBA00047561"/>
    </source>
</evidence>
<evidence type="ECO:0000256" key="4">
    <source>
        <dbReference type="ARBA" id="ARBA00022603"/>
    </source>
</evidence>
<dbReference type="InterPro" id="IPR037115">
    <property type="entry name" value="Sirohaem_synt_dimer_dom_sf"/>
</dbReference>
<protein>
    <submittedName>
        <fullName evidence="17">Siroheme synthase</fullName>
    </submittedName>
</protein>
<dbReference type="NCBIfam" id="TIGR01469">
    <property type="entry name" value="cobA_cysG_Cterm"/>
    <property type="match status" value="1"/>
</dbReference>
<evidence type="ECO:0000256" key="5">
    <source>
        <dbReference type="ARBA" id="ARBA00022679"/>
    </source>
</evidence>
<keyword evidence="10" id="KW-0627">Porphyrin biosynthesis</keyword>
<feature type="domain" description="Sirohaem synthase dimerisation" evidence="16">
    <location>
        <begin position="178"/>
        <end position="233"/>
    </location>
</feature>
<dbReference type="NCBIfam" id="NF004790">
    <property type="entry name" value="PRK06136.1"/>
    <property type="match status" value="1"/>
</dbReference>
<dbReference type="PANTHER" id="PTHR45790:SF3">
    <property type="entry name" value="S-ADENOSYL-L-METHIONINE-DEPENDENT UROPORPHYRINOGEN III METHYLTRANSFERASE, CHLOROPLASTIC"/>
    <property type="match status" value="1"/>
</dbReference>
<evidence type="ECO:0000256" key="9">
    <source>
        <dbReference type="ARBA" id="ARBA00023239"/>
    </source>
</evidence>
<evidence type="ECO:0000256" key="3">
    <source>
        <dbReference type="ARBA" id="ARBA00022573"/>
    </source>
</evidence>
<dbReference type="Gene3D" id="3.30.950.10">
    <property type="entry name" value="Methyltransferase, Cobalt-precorrin-4 Transmethylase, Domain 2"/>
    <property type="match status" value="1"/>
</dbReference>
<dbReference type="SUPFAM" id="SSF53790">
    <property type="entry name" value="Tetrapyrrole methylase"/>
    <property type="match status" value="1"/>
</dbReference>
<dbReference type="InterPro" id="IPR014777">
    <property type="entry name" value="4pyrrole_Mease_sub1"/>
</dbReference>
<name>A0ABQ3ER41_9HYPH</name>
<dbReference type="NCBIfam" id="NF007922">
    <property type="entry name" value="PRK10637.1"/>
    <property type="match status" value="1"/>
</dbReference>
<dbReference type="InterPro" id="IPR006367">
    <property type="entry name" value="Sirohaem_synthase_N"/>
</dbReference>
<evidence type="ECO:0000313" key="18">
    <source>
        <dbReference type="Proteomes" id="UP000637980"/>
    </source>
</evidence>
<dbReference type="InterPro" id="IPR019478">
    <property type="entry name" value="Sirohaem_synthase_dimer_dom"/>
</dbReference>
<evidence type="ECO:0000256" key="1">
    <source>
        <dbReference type="ARBA" id="ARBA00005010"/>
    </source>
</evidence>
<dbReference type="PIRSF" id="PIRSF036426">
    <property type="entry name" value="Sirohaem_synth"/>
    <property type="match status" value="1"/>
</dbReference>
<dbReference type="InterPro" id="IPR006366">
    <property type="entry name" value="CobA/CysG_C"/>
</dbReference>
<comment type="pathway">
    <text evidence="1">Porphyrin-containing compound metabolism; siroheme biosynthesis; sirohydrochlorin from precorrin-2: step 1/1.</text>
</comment>
<comment type="caution">
    <text evidence="17">The sequence shown here is derived from an EMBL/GenBank/DDBJ whole genome shotgun (WGS) entry which is preliminary data.</text>
</comment>
<accession>A0ABQ3ER41</accession>
<dbReference type="InterPro" id="IPR014776">
    <property type="entry name" value="4pyrrole_Mease_sub2"/>
</dbReference>
<sequence length="498" mass="53201">MIPKRPESAMALVESFNTQQDENNKLAVFPTFHKVEGKMVVVVGCGDEAAAKVRLLAQTKAHIRVVSQERPSAALAEAVADADGVFMLNAFNPAYLDGAVLVFAANDEEELDRQVVEAAREKGIPVNAVDRPELCDFYTGAMVNRAPVAVAITSTGVGPVYARHIRAQVEALLPREAGQLARLAEGFRATVGKLMPSGSARRRFWAEFFSGSVAANTFAGETQKALTEAHRLLNSEQDQRGYVWLVGAGPGAEDLLTLRAQRVLQEADVIFYDALVPDAVVNMGRRDATRISVGKRKGTHSSTQTQINQLLVAAAKSGKRVVRLKAGDPMVFGRAGEEIAALREHDVDFDIVPGVTAAFAAAASAQIPLTLRGVSSSLVFATGHNQHGDVLPDWADLALNGSTTAVYMGRTVAGKVANLLVKAGMDLSTPVMAIENAAQTKERNFAGNLQDLCDFEQHDSVTGPTLIVIGKAVAHADQSRSLPLSPYKYERLPAVVAA</sequence>
<evidence type="ECO:0000259" key="15">
    <source>
        <dbReference type="Pfam" id="PF00590"/>
    </source>
</evidence>
<dbReference type="InterPro" id="IPR050161">
    <property type="entry name" value="Siro_Cobalamin_biosynth"/>
</dbReference>
<dbReference type="Proteomes" id="UP000637980">
    <property type="component" value="Unassembled WGS sequence"/>
</dbReference>
<dbReference type="EMBL" id="BMXE01000009">
    <property type="protein sequence ID" value="GHB46321.1"/>
    <property type="molecule type" value="Genomic_DNA"/>
</dbReference>
<dbReference type="Gene3D" id="3.40.50.720">
    <property type="entry name" value="NAD(P)-binding Rossmann-like Domain"/>
    <property type="match status" value="1"/>
</dbReference>
<comment type="pathway">
    <text evidence="12">Porphyrin-containing compound metabolism; siroheme biosynthesis; precorrin-2 from uroporphyrinogen III: step 1/1.</text>
</comment>
<dbReference type="PANTHER" id="PTHR45790">
    <property type="entry name" value="SIROHEME SYNTHASE-RELATED"/>
    <property type="match status" value="1"/>
</dbReference>
<comment type="similarity">
    <text evidence="2 14">Belongs to the precorrin methyltransferase family.</text>
</comment>
<keyword evidence="11" id="KW-0511">Multifunctional enzyme</keyword>
<dbReference type="PROSITE" id="PS00840">
    <property type="entry name" value="SUMT_2"/>
    <property type="match status" value="1"/>
</dbReference>
<dbReference type="NCBIfam" id="TIGR01470">
    <property type="entry name" value="cysG_Nterm"/>
    <property type="match status" value="1"/>
</dbReference>
<keyword evidence="8" id="KW-0520">NAD</keyword>
<evidence type="ECO:0000256" key="2">
    <source>
        <dbReference type="ARBA" id="ARBA00005879"/>
    </source>
</evidence>
<evidence type="ECO:0000256" key="10">
    <source>
        <dbReference type="ARBA" id="ARBA00023244"/>
    </source>
</evidence>
<dbReference type="InterPro" id="IPR035996">
    <property type="entry name" value="4pyrrol_Methylase_sf"/>
</dbReference>
<dbReference type="Gene3D" id="3.30.160.110">
    <property type="entry name" value="Siroheme synthase, domain 2"/>
    <property type="match status" value="1"/>
</dbReference>
<keyword evidence="6" id="KW-0949">S-adenosyl-L-methionine</keyword>
<dbReference type="InterPro" id="IPR036291">
    <property type="entry name" value="NAD(P)-bd_dom_sf"/>
</dbReference>
<keyword evidence="4 14" id="KW-0489">Methyltransferase</keyword>
<dbReference type="InterPro" id="IPR012409">
    <property type="entry name" value="Sirohaem_synth"/>
</dbReference>
<dbReference type="Gene3D" id="3.40.1010.10">
    <property type="entry name" value="Cobalt-precorrin-4 Transmethylase, Domain 1"/>
    <property type="match status" value="1"/>
</dbReference>
<dbReference type="Pfam" id="PF10414">
    <property type="entry name" value="CysG_dimeriser"/>
    <property type="match status" value="1"/>
</dbReference>
<evidence type="ECO:0000259" key="16">
    <source>
        <dbReference type="Pfam" id="PF10414"/>
    </source>
</evidence>
<dbReference type="SUPFAM" id="SSF51735">
    <property type="entry name" value="NAD(P)-binding Rossmann-fold domains"/>
    <property type="match status" value="1"/>
</dbReference>
<keyword evidence="7" id="KW-0560">Oxidoreductase</keyword>
<organism evidence="17 18">
    <name type="scientific">Pseudovibrio japonicus</name>
    <dbReference type="NCBI Taxonomy" id="366534"/>
    <lineage>
        <taxon>Bacteria</taxon>
        <taxon>Pseudomonadati</taxon>
        <taxon>Pseudomonadota</taxon>
        <taxon>Alphaproteobacteria</taxon>
        <taxon>Hyphomicrobiales</taxon>
        <taxon>Stappiaceae</taxon>
        <taxon>Pseudovibrio</taxon>
    </lineage>
</organism>
<dbReference type="Pfam" id="PF00590">
    <property type="entry name" value="TP_methylase"/>
    <property type="match status" value="1"/>
</dbReference>
<dbReference type="CDD" id="cd11642">
    <property type="entry name" value="SUMT"/>
    <property type="match status" value="1"/>
</dbReference>
<keyword evidence="9" id="KW-0456">Lyase</keyword>
<proteinExistence type="inferred from homology"/>
<evidence type="ECO:0000256" key="6">
    <source>
        <dbReference type="ARBA" id="ARBA00022691"/>
    </source>
</evidence>
<dbReference type="InterPro" id="IPR003043">
    <property type="entry name" value="Uropor_MeTrfase_CS"/>
</dbReference>
<dbReference type="PROSITE" id="PS00839">
    <property type="entry name" value="SUMT_1"/>
    <property type="match status" value="1"/>
</dbReference>
<keyword evidence="5 14" id="KW-0808">Transferase</keyword>
<dbReference type="Pfam" id="PF13241">
    <property type="entry name" value="NAD_binding_7"/>
    <property type="match status" value="1"/>
</dbReference>
<evidence type="ECO:0000256" key="11">
    <source>
        <dbReference type="ARBA" id="ARBA00023268"/>
    </source>
</evidence>
<dbReference type="Gene3D" id="1.10.8.210">
    <property type="entry name" value="Sirohaem synthase, dimerisation domain"/>
    <property type="match status" value="1"/>
</dbReference>
<keyword evidence="3" id="KW-0169">Cobalamin biosynthesis</keyword>
<dbReference type="InterPro" id="IPR000878">
    <property type="entry name" value="4pyrrol_Mease"/>
</dbReference>
<evidence type="ECO:0000256" key="14">
    <source>
        <dbReference type="RuleBase" id="RU003960"/>
    </source>
</evidence>